<comment type="similarity">
    <text evidence="1">Belongs to the N-acetylmuramoyl-L-alanine amidase 2 family.</text>
</comment>
<dbReference type="GO" id="GO:0009253">
    <property type="term" value="P:peptidoglycan catabolic process"/>
    <property type="evidence" value="ECO:0007669"/>
    <property type="project" value="InterPro"/>
</dbReference>
<dbReference type="Pfam" id="PF01471">
    <property type="entry name" value="PG_binding_1"/>
    <property type="match status" value="1"/>
</dbReference>
<organism evidence="4 5">
    <name type="scientific">Micromonospora echinofusca</name>
    <dbReference type="NCBI Taxonomy" id="47858"/>
    <lineage>
        <taxon>Bacteria</taxon>
        <taxon>Bacillati</taxon>
        <taxon>Actinomycetota</taxon>
        <taxon>Actinomycetes</taxon>
        <taxon>Micromonosporales</taxon>
        <taxon>Micromonosporaceae</taxon>
        <taxon>Micromonospora</taxon>
    </lineage>
</organism>
<dbReference type="InterPro" id="IPR006619">
    <property type="entry name" value="PGRP_domain_met/bac"/>
</dbReference>
<gene>
    <name evidence="4" type="ORF">GA0070610_1770</name>
</gene>
<dbReference type="GO" id="GO:0008270">
    <property type="term" value="F:zinc ion binding"/>
    <property type="evidence" value="ECO:0007669"/>
    <property type="project" value="InterPro"/>
</dbReference>
<dbReference type="CDD" id="cd06583">
    <property type="entry name" value="PGRP"/>
    <property type="match status" value="1"/>
</dbReference>
<keyword evidence="5" id="KW-1185">Reference proteome</keyword>
<evidence type="ECO:0000313" key="5">
    <source>
        <dbReference type="Proteomes" id="UP000198251"/>
    </source>
</evidence>
<proteinExistence type="inferred from homology"/>
<dbReference type="InterPro" id="IPR036365">
    <property type="entry name" value="PGBD-like_sf"/>
</dbReference>
<dbReference type="RefSeq" id="WP_088999551.1">
    <property type="nucleotide sequence ID" value="NZ_LT607733.1"/>
</dbReference>
<dbReference type="EMBL" id="LT607733">
    <property type="protein sequence ID" value="SCG15536.1"/>
    <property type="molecule type" value="Genomic_DNA"/>
</dbReference>
<dbReference type="AlphaFoldDB" id="A0A1C5G939"/>
<dbReference type="SUPFAM" id="SSF47090">
    <property type="entry name" value="PGBD-like"/>
    <property type="match status" value="1"/>
</dbReference>
<dbReference type="Gene3D" id="1.10.101.10">
    <property type="entry name" value="PGBD-like superfamily/PGBD"/>
    <property type="match status" value="1"/>
</dbReference>
<evidence type="ECO:0000256" key="2">
    <source>
        <dbReference type="SAM" id="MobiDB-lite"/>
    </source>
</evidence>
<dbReference type="InterPro" id="IPR002502">
    <property type="entry name" value="Amidase_domain"/>
</dbReference>
<dbReference type="InterPro" id="IPR015510">
    <property type="entry name" value="PGRP"/>
</dbReference>
<feature type="domain" description="Peptidoglycan recognition protein family" evidence="3">
    <location>
        <begin position="1"/>
        <end position="138"/>
    </location>
</feature>
<dbReference type="Proteomes" id="UP000198251">
    <property type="component" value="Chromosome I"/>
</dbReference>
<dbReference type="GO" id="GO:0008745">
    <property type="term" value="F:N-acetylmuramoyl-L-alanine amidase activity"/>
    <property type="evidence" value="ECO:0007669"/>
    <property type="project" value="InterPro"/>
</dbReference>
<feature type="region of interest" description="Disordered" evidence="2">
    <location>
        <begin position="159"/>
        <end position="179"/>
    </location>
</feature>
<evidence type="ECO:0000313" key="4">
    <source>
        <dbReference type="EMBL" id="SCG15536.1"/>
    </source>
</evidence>
<dbReference type="PANTHER" id="PTHR11022">
    <property type="entry name" value="PEPTIDOGLYCAN RECOGNITION PROTEIN"/>
    <property type="match status" value="1"/>
</dbReference>
<dbReference type="SMART" id="SM00701">
    <property type="entry name" value="PGRP"/>
    <property type="match status" value="1"/>
</dbReference>
<dbReference type="Pfam" id="PF01510">
    <property type="entry name" value="Amidase_2"/>
    <property type="match status" value="1"/>
</dbReference>
<accession>A0A1C5G939</accession>
<dbReference type="InterPro" id="IPR036366">
    <property type="entry name" value="PGBDSf"/>
</dbReference>
<name>A0A1C5G939_MICEH</name>
<reference evidence="4 5" key="1">
    <citation type="submission" date="2016-06" db="EMBL/GenBank/DDBJ databases">
        <authorList>
            <person name="Kjaerup R.B."/>
            <person name="Dalgaard T.S."/>
            <person name="Juul-Madsen H.R."/>
        </authorList>
    </citation>
    <scope>NUCLEOTIDE SEQUENCE [LARGE SCALE GENOMIC DNA]</scope>
    <source>
        <strain evidence="4 5">DSM 43913</strain>
    </source>
</reference>
<dbReference type="GeneID" id="95801610"/>
<dbReference type="Gene3D" id="3.40.80.10">
    <property type="entry name" value="Peptidoglycan recognition protein-like"/>
    <property type="match status" value="1"/>
</dbReference>
<dbReference type="InterPro" id="IPR036505">
    <property type="entry name" value="Amidase/PGRP_sf"/>
</dbReference>
<dbReference type="PANTHER" id="PTHR11022:SF41">
    <property type="entry name" value="PEPTIDOGLYCAN-RECOGNITION PROTEIN LC-RELATED"/>
    <property type="match status" value="1"/>
</dbReference>
<dbReference type="SUPFAM" id="SSF55846">
    <property type="entry name" value="N-acetylmuramoyl-L-alanine amidase-like"/>
    <property type="match status" value="1"/>
</dbReference>
<sequence>MDIISRAEWGARPPESRSTVPWSKRTVFMGHYSAASATQTPRQIQDFHMRVRNWSDIGYNFLINSVSGLIYEGRGWTTVGAHCAGHNTEAIGVCIIGKDQKGRQDVSDAARRAFKWLYEEANDRKGKRLTLLGHRDRGSTECPGDEIYSWLKAGLPIVGSPTPRPSPKPSAGTKPAPGTPVAFPLPAGWYFGPASGPDYSVSGKHERYFRGRTDRAWLKDWATQLGRRGWSVGKGRRWLGGAGNDGIYGSEYRALILAFQDDQGLREDGLLGVNTWNAAFRNPVS</sequence>
<evidence type="ECO:0000256" key="1">
    <source>
        <dbReference type="ARBA" id="ARBA00007553"/>
    </source>
</evidence>
<dbReference type="InterPro" id="IPR002477">
    <property type="entry name" value="Peptidoglycan-bd-like"/>
</dbReference>
<protein>
    <submittedName>
        <fullName evidence="4">Putative peptidoglycan binding domain-containing protein</fullName>
    </submittedName>
</protein>
<evidence type="ECO:0000259" key="3">
    <source>
        <dbReference type="SMART" id="SM00701"/>
    </source>
</evidence>